<evidence type="ECO:0000313" key="1">
    <source>
        <dbReference type="Proteomes" id="UP000887574"/>
    </source>
</evidence>
<reference evidence="2" key="1">
    <citation type="submission" date="2022-11" db="UniProtKB">
        <authorList>
            <consortium name="WormBaseParasite"/>
        </authorList>
    </citation>
    <scope>IDENTIFICATION</scope>
</reference>
<dbReference type="AlphaFoldDB" id="A0A915E6I5"/>
<dbReference type="Proteomes" id="UP000887574">
    <property type="component" value="Unplaced"/>
</dbReference>
<organism evidence="1 2">
    <name type="scientific">Ditylenchus dipsaci</name>
    <dbReference type="NCBI Taxonomy" id="166011"/>
    <lineage>
        <taxon>Eukaryota</taxon>
        <taxon>Metazoa</taxon>
        <taxon>Ecdysozoa</taxon>
        <taxon>Nematoda</taxon>
        <taxon>Chromadorea</taxon>
        <taxon>Rhabditida</taxon>
        <taxon>Tylenchina</taxon>
        <taxon>Tylenchomorpha</taxon>
        <taxon>Sphaerularioidea</taxon>
        <taxon>Anguinidae</taxon>
        <taxon>Anguininae</taxon>
        <taxon>Ditylenchus</taxon>
    </lineage>
</organism>
<protein>
    <submittedName>
        <fullName evidence="2">Uncharacterized protein</fullName>
    </submittedName>
</protein>
<sequence>MQLGLVTLEAYCIYVMEVGRRFTFAVCRKADVNIDRKTSRMARTHKLVLSKNLESKYRDEFEHMKKIHYWVSAFVDSTPRLLVARVALLESPRRRVAKKIPVIL</sequence>
<evidence type="ECO:0000313" key="2">
    <source>
        <dbReference type="WBParaSite" id="jg336"/>
    </source>
</evidence>
<name>A0A915E6I5_9BILA</name>
<accession>A0A915E6I5</accession>
<proteinExistence type="predicted"/>
<keyword evidence="1" id="KW-1185">Reference proteome</keyword>
<dbReference type="WBParaSite" id="jg336">
    <property type="protein sequence ID" value="jg336"/>
    <property type="gene ID" value="jg336"/>
</dbReference>